<keyword evidence="3" id="KW-1185">Reference proteome</keyword>
<evidence type="ECO:0000313" key="3">
    <source>
        <dbReference type="Proteomes" id="UP000077051"/>
    </source>
</evidence>
<reference evidence="2 3" key="1">
    <citation type="submission" date="2015-06" db="EMBL/GenBank/DDBJ databases">
        <title>Expansion of signal transduction pathways in fungi by whole-genome duplication.</title>
        <authorList>
            <consortium name="DOE Joint Genome Institute"/>
            <person name="Corrochano L.M."/>
            <person name="Kuo A."/>
            <person name="Marcet-Houben M."/>
            <person name="Polaino S."/>
            <person name="Salamov A."/>
            <person name="Villalobos J.M."/>
            <person name="Alvarez M.I."/>
            <person name="Avalos J."/>
            <person name="Benito E.P."/>
            <person name="Benoit I."/>
            <person name="Burger G."/>
            <person name="Camino L.P."/>
            <person name="Canovas D."/>
            <person name="Cerda-Olmedo E."/>
            <person name="Cheng J.-F."/>
            <person name="Dominguez A."/>
            <person name="Elias M."/>
            <person name="Eslava A.P."/>
            <person name="Glaser F."/>
            <person name="Grimwood J."/>
            <person name="Gutierrez G."/>
            <person name="Heitman J."/>
            <person name="Henrissat B."/>
            <person name="Iturriaga E.A."/>
            <person name="Lang B.F."/>
            <person name="Lavin J.L."/>
            <person name="Lee S."/>
            <person name="Li W."/>
            <person name="Lindquist E."/>
            <person name="Lopez-Garcia S."/>
            <person name="Luque E.M."/>
            <person name="Marcos A.T."/>
            <person name="Martin J."/>
            <person name="Mccluskey K."/>
            <person name="Medina H.R."/>
            <person name="Miralles-Duran A."/>
            <person name="Miyazaki A."/>
            <person name="Munoz-Torres E."/>
            <person name="Oguiza J.A."/>
            <person name="Ohm R."/>
            <person name="Olmedo M."/>
            <person name="Orejas M."/>
            <person name="Ortiz-Castellanos L."/>
            <person name="Pisabarro A.G."/>
            <person name="Rodriguez-Romero J."/>
            <person name="Ruiz-Herrera J."/>
            <person name="Ruiz-Vazquez R."/>
            <person name="Sanz C."/>
            <person name="Schackwitz W."/>
            <person name="Schmutz J."/>
            <person name="Shahriari M."/>
            <person name="Shelest E."/>
            <person name="Silva-Franco F."/>
            <person name="Soanes D."/>
            <person name="Syed K."/>
            <person name="Tagua V.G."/>
            <person name="Talbot N.J."/>
            <person name="Thon M."/>
            <person name="De Vries R.P."/>
            <person name="Wiebenga A."/>
            <person name="Yadav J.S."/>
            <person name="Braun E.L."/>
            <person name="Baker S."/>
            <person name="Garre V."/>
            <person name="Horwitz B."/>
            <person name="Torres-Martinez S."/>
            <person name="Idnurm A."/>
            <person name="Herrera-Estrella A."/>
            <person name="Gabaldon T."/>
            <person name="Grigoriev I.V."/>
        </authorList>
    </citation>
    <scope>NUCLEOTIDE SEQUENCE [LARGE SCALE GENOMIC DNA]</scope>
    <source>
        <strain evidence="2 3">CBS 277.49</strain>
    </source>
</reference>
<evidence type="ECO:0000313" key="2">
    <source>
        <dbReference type="EMBL" id="OAD08034.1"/>
    </source>
</evidence>
<comment type="caution">
    <text evidence="2">The sequence shown here is derived from an EMBL/GenBank/DDBJ whole genome shotgun (WGS) entry which is preliminary data.</text>
</comment>
<feature type="region of interest" description="Disordered" evidence="1">
    <location>
        <begin position="318"/>
        <end position="383"/>
    </location>
</feature>
<feature type="compositionally biased region" description="Polar residues" evidence="1">
    <location>
        <begin position="484"/>
        <end position="493"/>
    </location>
</feature>
<accession>A0A168PPQ4</accession>
<feature type="region of interest" description="Disordered" evidence="1">
    <location>
        <begin position="226"/>
        <end position="250"/>
    </location>
</feature>
<dbReference type="EMBL" id="AMYB01000001">
    <property type="protein sequence ID" value="OAD08034.1"/>
    <property type="molecule type" value="Genomic_DNA"/>
</dbReference>
<dbReference type="Proteomes" id="UP000077051">
    <property type="component" value="Unassembled WGS sequence"/>
</dbReference>
<feature type="compositionally biased region" description="Polar residues" evidence="1">
    <location>
        <begin position="469"/>
        <end position="478"/>
    </location>
</feature>
<proteinExistence type="predicted"/>
<protein>
    <submittedName>
        <fullName evidence="2">Uncharacterized protein</fullName>
    </submittedName>
</protein>
<dbReference type="OrthoDB" id="10594547at2759"/>
<feature type="region of interest" description="Disordered" evidence="1">
    <location>
        <begin position="442"/>
        <end position="495"/>
    </location>
</feature>
<sequence length="562" mass="62953">MELPPKALHAEEVASNIIKLLVFPQYNITASNCRIRQFGSANCKRTFYTITGSNYFVQSPLIKSLLSESSRISSQRRVRSLIKLLTTTKHVWMYLLFIVIRYHQAFRQAISSSALPPYDMMIDECLDAYKNCNKLEEAIFQMFLIYKRHMAAYKRRIYLQDNRRLDRDDTIPADSTLNDTSMAGMNNQNNVREVTEATALATKTTAASISGDVTQSGSLVINELAASNSSDSEDNDSNGETENATVTPPLSSILENFEAFLSKRPSSFVDISKPSKISLIPPVHERNETASSQGHGSVQRNAYLQEYIDYQQLEAIRETEEEPEQKPGLFKVKNDSDLDNEEQPNDVKDNEKKPKDIKPETHTDEKHLHQDDTQHNTTTSNDQQPILLNIQQKQPSQMNALVNPQKTTTKAPVSFDLHSLISPTPTALFQQASNVYQSYSSHSIPVKKTSSKAPGTAPRPASGRRGGISQASSSIFRSTHQEPFPSSQSNNPDIKSKEEANGIYYQAVQNTLLEARINSLGNLGDPSKHYEINLLDPKLYYNPDGTENLYDGPKEIAEKLGI</sequence>
<gene>
    <name evidence="2" type="ORF">MUCCIDRAFT_77041</name>
</gene>
<organism evidence="2 3">
    <name type="scientific">Mucor lusitanicus CBS 277.49</name>
    <dbReference type="NCBI Taxonomy" id="747725"/>
    <lineage>
        <taxon>Eukaryota</taxon>
        <taxon>Fungi</taxon>
        <taxon>Fungi incertae sedis</taxon>
        <taxon>Mucoromycota</taxon>
        <taxon>Mucoromycotina</taxon>
        <taxon>Mucoromycetes</taxon>
        <taxon>Mucorales</taxon>
        <taxon>Mucorineae</taxon>
        <taxon>Mucoraceae</taxon>
        <taxon>Mucor</taxon>
    </lineage>
</organism>
<name>A0A168PPQ4_MUCCL</name>
<dbReference type="AlphaFoldDB" id="A0A168PPQ4"/>
<dbReference type="VEuPathDB" id="FungiDB:MUCCIDRAFT_77041"/>
<feature type="compositionally biased region" description="Polar residues" evidence="1">
    <location>
        <begin position="240"/>
        <end position="250"/>
    </location>
</feature>
<feature type="compositionally biased region" description="Basic and acidic residues" evidence="1">
    <location>
        <begin position="345"/>
        <end position="374"/>
    </location>
</feature>
<evidence type="ECO:0000256" key="1">
    <source>
        <dbReference type="SAM" id="MobiDB-lite"/>
    </source>
</evidence>